<reference evidence="1 2" key="1">
    <citation type="submission" date="2020-04" db="EMBL/GenBank/DDBJ databases">
        <title>Chryseobacterium sp. RJ-7-14 sp. nov., isolated from Jeju soil.</title>
        <authorList>
            <person name="Dahal R.H."/>
            <person name="Chaudhary D.K."/>
        </authorList>
    </citation>
    <scope>NUCLEOTIDE SEQUENCE [LARGE SCALE GENOMIC DNA]</scope>
    <source>
        <strain evidence="1 2">RJ-7-14</strain>
    </source>
</reference>
<dbReference type="AlphaFoldDB" id="A0A7Y0FI13"/>
<organism evidence="1 2">
    <name type="scientific">Chryseobacterium cheonjiense</name>
    <dbReference type="NCBI Taxonomy" id="2728845"/>
    <lineage>
        <taxon>Bacteria</taxon>
        <taxon>Pseudomonadati</taxon>
        <taxon>Bacteroidota</taxon>
        <taxon>Flavobacteriia</taxon>
        <taxon>Flavobacteriales</taxon>
        <taxon>Weeksellaceae</taxon>
        <taxon>Chryseobacterium group</taxon>
        <taxon>Chryseobacterium</taxon>
    </lineage>
</organism>
<keyword evidence="2" id="KW-1185">Reference proteome</keyword>
<evidence type="ECO:0000313" key="2">
    <source>
        <dbReference type="Proteomes" id="UP000552615"/>
    </source>
</evidence>
<accession>A0A7Y0FI13</accession>
<sequence length="189" mass="21979">MNQNNITERLLRLAKNDLAVRERLLNTNQLNGGYHPEMEAVHRANAAELKQIINEIGFPGISKVGREANEAAWLIAQHDIAEPAFMRSFFEMMTENEWDIKKKHWAYLYDRIQYFQGKPQRFGTQLNADGSIYPVIDEQQLNTLRVEYGLPIISSDDLNRTAKVEDIERIENENPDYVIWRDGVGWKSD</sequence>
<dbReference type="EMBL" id="JABBGF010000001">
    <property type="protein sequence ID" value="NML56742.1"/>
    <property type="molecule type" value="Genomic_DNA"/>
</dbReference>
<dbReference type="InterPro" id="IPR046732">
    <property type="entry name" value="DUF6624"/>
</dbReference>
<comment type="caution">
    <text evidence="1">The sequence shown here is derived from an EMBL/GenBank/DDBJ whole genome shotgun (WGS) entry which is preliminary data.</text>
</comment>
<dbReference type="Pfam" id="PF20329">
    <property type="entry name" value="DUF6624"/>
    <property type="match status" value="1"/>
</dbReference>
<name>A0A7Y0FI13_9FLAO</name>
<dbReference type="RefSeq" id="WP_169230117.1">
    <property type="nucleotide sequence ID" value="NZ_JABBGF010000001.1"/>
</dbReference>
<gene>
    <name evidence="1" type="ORF">HHL20_05240</name>
</gene>
<evidence type="ECO:0000313" key="1">
    <source>
        <dbReference type="EMBL" id="NML56742.1"/>
    </source>
</evidence>
<protein>
    <submittedName>
        <fullName evidence="1">Uncharacterized protein</fullName>
    </submittedName>
</protein>
<proteinExistence type="predicted"/>
<dbReference type="Proteomes" id="UP000552615">
    <property type="component" value="Unassembled WGS sequence"/>
</dbReference>